<gene>
    <name evidence="3" type="ORF">OS493_035390</name>
</gene>
<keyword evidence="1" id="KW-1133">Transmembrane helix</keyword>
<feature type="chain" id="PRO_5040993663" evidence="2">
    <location>
        <begin position="22"/>
        <end position="250"/>
    </location>
</feature>
<feature type="signal peptide" evidence="2">
    <location>
        <begin position="1"/>
        <end position="21"/>
    </location>
</feature>
<dbReference type="Proteomes" id="UP001163046">
    <property type="component" value="Unassembled WGS sequence"/>
</dbReference>
<sequence>MATSLLLFSLIASSLVDVSDGCSLTSDCESAGELCCNNDCFYGSSCVGQSQQSCTSNTECDSGESCCYYQCKYGSDCIGYSCSIDSDCGNPYRVSCCFGTCQNIDDSCYDSDDSTAVIVGSMFGAVLVMFLIAMCIFAYRRRRRAHRGRVIVGGRVTGTTTTTTRNATQTNPLYRDRLHSHTNKAIHTTPHRSMNSSRRAYPHHTALPEERHHLPHILEHHREDQGEYILLHPLMVLCHLTECLKASWLQ</sequence>
<comment type="caution">
    <text evidence="3">The sequence shown here is derived from an EMBL/GenBank/DDBJ whole genome shotgun (WGS) entry which is preliminary data.</text>
</comment>
<evidence type="ECO:0000256" key="1">
    <source>
        <dbReference type="SAM" id="Phobius"/>
    </source>
</evidence>
<feature type="transmembrane region" description="Helical" evidence="1">
    <location>
        <begin position="116"/>
        <end position="139"/>
    </location>
</feature>
<evidence type="ECO:0000256" key="2">
    <source>
        <dbReference type="SAM" id="SignalP"/>
    </source>
</evidence>
<dbReference type="AlphaFoldDB" id="A0A9W9ZW51"/>
<keyword evidence="1" id="KW-0812">Transmembrane</keyword>
<evidence type="ECO:0000313" key="3">
    <source>
        <dbReference type="EMBL" id="KAJ7388832.1"/>
    </source>
</evidence>
<evidence type="ECO:0000313" key="4">
    <source>
        <dbReference type="Proteomes" id="UP001163046"/>
    </source>
</evidence>
<name>A0A9W9ZW51_9CNID</name>
<protein>
    <submittedName>
        <fullName evidence="3">Uncharacterized protein</fullName>
    </submittedName>
</protein>
<accession>A0A9W9ZW51</accession>
<dbReference type="EMBL" id="MU825449">
    <property type="protein sequence ID" value="KAJ7388832.1"/>
    <property type="molecule type" value="Genomic_DNA"/>
</dbReference>
<dbReference type="OrthoDB" id="5987411at2759"/>
<organism evidence="3 4">
    <name type="scientific">Desmophyllum pertusum</name>
    <dbReference type="NCBI Taxonomy" id="174260"/>
    <lineage>
        <taxon>Eukaryota</taxon>
        <taxon>Metazoa</taxon>
        <taxon>Cnidaria</taxon>
        <taxon>Anthozoa</taxon>
        <taxon>Hexacorallia</taxon>
        <taxon>Scleractinia</taxon>
        <taxon>Caryophylliina</taxon>
        <taxon>Caryophylliidae</taxon>
        <taxon>Desmophyllum</taxon>
    </lineage>
</organism>
<reference evidence="3" key="1">
    <citation type="submission" date="2023-01" db="EMBL/GenBank/DDBJ databases">
        <title>Genome assembly of the deep-sea coral Lophelia pertusa.</title>
        <authorList>
            <person name="Herrera S."/>
            <person name="Cordes E."/>
        </authorList>
    </citation>
    <scope>NUCLEOTIDE SEQUENCE</scope>
    <source>
        <strain evidence="3">USNM1676648</strain>
        <tissue evidence="3">Polyp</tissue>
    </source>
</reference>
<keyword evidence="2" id="KW-0732">Signal</keyword>
<keyword evidence="1" id="KW-0472">Membrane</keyword>
<keyword evidence="4" id="KW-1185">Reference proteome</keyword>
<proteinExistence type="predicted"/>